<dbReference type="AlphaFoldDB" id="A0A0G3EQ96"/>
<dbReference type="Proteomes" id="UP000036700">
    <property type="component" value="Chromosome"/>
</dbReference>
<comment type="similarity">
    <text evidence="5">Belongs to the pyruvate, phosphate/water dikinase regulatory protein family. PSRP subfamily.</text>
</comment>
<dbReference type="NCBIfam" id="NF003742">
    <property type="entry name" value="PRK05339.1"/>
    <property type="match status" value="1"/>
</dbReference>
<organism evidence="6 7">
    <name type="scientific">Pandoraea thiooxydans</name>
    <dbReference type="NCBI Taxonomy" id="445709"/>
    <lineage>
        <taxon>Bacteria</taxon>
        <taxon>Pseudomonadati</taxon>
        <taxon>Pseudomonadota</taxon>
        <taxon>Betaproteobacteria</taxon>
        <taxon>Burkholderiales</taxon>
        <taxon>Burkholderiaceae</taxon>
        <taxon>Pandoraea</taxon>
    </lineage>
</organism>
<keyword evidence="3 5" id="KW-0547">Nucleotide-binding</keyword>
<sequence>MSSSDLPAVTDRPPRPVFLVSDGTGITAETFAHSILTQFEMRFRLIRLPFVDSVDKAYEAASRINEVERVEGVRPIVFTTLVNSKANAIVTRTRGLVLDMFQKFIEPLEHELELKSTHAIGRFHQNADSDAYKNRIEAINFSLAHDDGQSDKNLESADVILVGVSRSGKTPTSLYLALQYGVKAANYPLIPDDFERGRLPSTLTHFKHKLFGLSINPTRLSEIRNERRPGSKYASIENCRYEVNEAEAMMRREGIKWLSSTHKSIEEIATTILQEVRLERDGY</sequence>
<dbReference type="STRING" id="445709.ABW99_08275"/>
<dbReference type="KEGG" id="ptx:ABW99_08275"/>
<dbReference type="HAMAP" id="MF_01062">
    <property type="entry name" value="PSRP"/>
    <property type="match status" value="1"/>
</dbReference>
<dbReference type="PANTHER" id="PTHR31756:SF3">
    <property type="entry name" value="PYRUVATE, PHOSPHATE DIKINASE REGULATORY PROTEIN 1, CHLOROPLASTIC"/>
    <property type="match status" value="1"/>
</dbReference>
<accession>A0A0G3EQ96</accession>
<evidence type="ECO:0000256" key="1">
    <source>
        <dbReference type="ARBA" id="ARBA00022527"/>
    </source>
</evidence>
<dbReference type="InterPro" id="IPR005177">
    <property type="entry name" value="Kinase-pyrophosphorylase"/>
</dbReference>
<dbReference type="EMBL" id="CP011568">
    <property type="protein sequence ID" value="AKJ68204.1"/>
    <property type="molecule type" value="Genomic_DNA"/>
</dbReference>
<evidence type="ECO:0000313" key="7">
    <source>
        <dbReference type="Proteomes" id="UP000036700"/>
    </source>
</evidence>
<dbReference type="EC" id="2.7.11.33" evidence="5"/>
<dbReference type="Pfam" id="PF03618">
    <property type="entry name" value="Kinase-PPPase"/>
    <property type="match status" value="1"/>
</dbReference>
<dbReference type="GO" id="GO:0004674">
    <property type="term" value="F:protein serine/threonine kinase activity"/>
    <property type="evidence" value="ECO:0007669"/>
    <property type="project" value="UniProtKB-UniRule"/>
</dbReference>
<protein>
    <recommendedName>
        <fullName evidence="5">Putative phosphoenolpyruvate synthase regulatory protein</fullName>
        <shortName evidence="5">PEP synthase regulatory protein</shortName>
        <shortName evidence="5">PSRP</shortName>
        <ecNumber evidence="5">2.7.11.33</ecNumber>
        <ecNumber evidence="5">2.7.4.28</ecNumber>
    </recommendedName>
    <alternativeName>
        <fullName evidence="5">Pyruvate, water dikinase regulatory protein</fullName>
    </alternativeName>
</protein>
<keyword evidence="6" id="KW-0670">Pyruvate</keyword>
<dbReference type="PANTHER" id="PTHR31756">
    <property type="entry name" value="PYRUVATE, PHOSPHATE DIKINASE REGULATORY PROTEIN 1, CHLOROPLASTIC"/>
    <property type="match status" value="1"/>
</dbReference>
<comment type="catalytic activity">
    <reaction evidence="5">
        <text>[pyruvate, water dikinase]-phosphate + phosphate + H(+) = [pyruvate, water dikinase] + diphosphate</text>
        <dbReference type="Rhea" id="RHEA:48580"/>
        <dbReference type="Rhea" id="RHEA-COMP:11425"/>
        <dbReference type="Rhea" id="RHEA-COMP:11426"/>
        <dbReference type="ChEBI" id="CHEBI:15378"/>
        <dbReference type="ChEBI" id="CHEBI:33019"/>
        <dbReference type="ChEBI" id="CHEBI:43176"/>
        <dbReference type="ChEBI" id="CHEBI:43474"/>
        <dbReference type="ChEBI" id="CHEBI:68546"/>
        <dbReference type="EC" id="2.7.4.28"/>
    </reaction>
</comment>
<keyword evidence="7" id="KW-1185">Reference proteome</keyword>
<dbReference type="GO" id="GO:0043531">
    <property type="term" value="F:ADP binding"/>
    <property type="evidence" value="ECO:0007669"/>
    <property type="project" value="UniProtKB-UniRule"/>
</dbReference>
<dbReference type="InterPro" id="IPR026530">
    <property type="entry name" value="PSRP"/>
</dbReference>
<dbReference type="PATRIC" id="fig|445709.3.peg.1770"/>
<dbReference type="OrthoDB" id="9782201at2"/>
<evidence type="ECO:0000256" key="5">
    <source>
        <dbReference type="HAMAP-Rule" id="MF_01062"/>
    </source>
</evidence>
<evidence type="ECO:0000256" key="2">
    <source>
        <dbReference type="ARBA" id="ARBA00022679"/>
    </source>
</evidence>
<keyword evidence="4 5" id="KW-0418">Kinase</keyword>
<keyword evidence="1 5" id="KW-0723">Serine/threonine-protein kinase</keyword>
<dbReference type="GO" id="GO:0016776">
    <property type="term" value="F:phosphotransferase activity, phosphate group as acceptor"/>
    <property type="evidence" value="ECO:0007669"/>
    <property type="project" value="UniProtKB-UniRule"/>
</dbReference>
<comment type="function">
    <text evidence="5">Bifunctional serine/threonine kinase and phosphorylase involved in the regulation of the phosphoenolpyruvate synthase (PEPS) by catalyzing its phosphorylation/dephosphorylation.</text>
</comment>
<dbReference type="EC" id="2.7.4.28" evidence="5"/>
<comment type="catalytic activity">
    <reaction evidence="5">
        <text>[pyruvate, water dikinase] + ADP = [pyruvate, water dikinase]-phosphate + AMP + H(+)</text>
        <dbReference type="Rhea" id="RHEA:46020"/>
        <dbReference type="Rhea" id="RHEA-COMP:11425"/>
        <dbReference type="Rhea" id="RHEA-COMP:11426"/>
        <dbReference type="ChEBI" id="CHEBI:15378"/>
        <dbReference type="ChEBI" id="CHEBI:43176"/>
        <dbReference type="ChEBI" id="CHEBI:68546"/>
        <dbReference type="ChEBI" id="CHEBI:456215"/>
        <dbReference type="ChEBI" id="CHEBI:456216"/>
        <dbReference type="EC" id="2.7.11.33"/>
    </reaction>
</comment>
<keyword evidence="2 5" id="KW-0808">Transferase</keyword>
<dbReference type="GO" id="GO:0005524">
    <property type="term" value="F:ATP binding"/>
    <property type="evidence" value="ECO:0007669"/>
    <property type="project" value="InterPro"/>
</dbReference>
<evidence type="ECO:0000313" key="6">
    <source>
        <dbReference type="EMBL" id="AKJ68204.1"/>
    </source>
</evidence>
<evidence type="ECO:0000256" key="3">
    <source>
        <dbReference type="ARBA" id="ARBA00022741"/>
    </source>
</evidence>
<reference evidence="7" key="1">
    <citation type="submission" date="2015-06" db="EMBL/GenBank/DDBJ databases">
        <authorList>
            <person name="Lim Y.L."/>
            <person name="Ee R."/>
            <person name="Yong D."/>
            <person name="How K.Y."/>
            <person name="Yin W.F."/>
            <person name="Chan K.G."/>
        </authorList>
    </citation>
    <scope>NUCLEOTIDE SEQUENCE [LARGE SCALE GENOMIC DNA]</scope>
    <source>
        <strain evidence="7">DSM 25325</strain>
    </source>
</reference>
<name>A0A0G3EQ96_9BURK</name>
<proteinExistence type="inferred from homology"/>
<gene>
    <name evidence="6" type="ORF">ABW99_08275</name>
</gene>
<dbReference type="RefSeq" id="WP_047214024.1">
    <property type="nucleotide sequence ID" value="NZ_CP011568.3"/>
</dbReference>
<evidence type="ECO:0000256" key="4">
    <source>
        <dbReference type="ARBA" id="ARBA00022777"/>
    </source>
</evidence>
<feature type="binding site" evidence="5">
    <location>
        <begin position="163"/>
        <end position="170"/>
    </location>
    <ligand>
        <name>ADP</name>
        <dbReference type="ChEBI" id="CHEBI:456216"/>
    </ligand>
</feature>